<dbReference type="CDD" id="cd11293">
    <property type="entry name" value="gelsolin_S4_like"/>
    <property type="match status" value="1"/>
</dbReference>
<evidence type="ECO:0000313" key="4">
    <source>
        <dbReference type="EMBL" id="KAH7549904.1"/>
    </source>
</evidence>
<evidence type="ECO:0000256" key="1">
    <source>
        <dbReference type="ARBA" id="ARBA00022467"/>
    </source>
</evidence>
<keyword evidence="1" id="KW-0117">Actin capping</keyword>
<proteinExistence type="predicted"/>
<dbReference type="PANTHER" id="PTHR11977:SF25">
    <property type="entry name" value="VILLIN-1"/>
    <property type="match status" value="1"/>
</dbReference>
<dbReference type="Gene3D" id="1.10.950.10">
    <property type="entry name" value="Villin headpiece domain"/>
    <property type="match status" value="1"/>
</dbReference>
<dbReference type="Pfam" id="PF02209">
    <property type="entry name" value="VHP"/>
    <property type="match status" value="1"/>
</dbReference>
<protein>
    <recommendedName>
        <fullName evidence="3">HP domain-containing protein</fullName>
    </recommendedName>
</protein>
<feature type="region of interest" description="Disordered" evidence="2">
    <location>
        <begin position="760"/>
        <end position="790"/>
    </location>
</feature>
<dbReference type="EMBL" id="JAFEMO010000013">
    <property type="protein sequence ID" value="KAH7549904.1"/>
    <property type="molecule type" value="Genomic_DNA"/>
</dbReference>
<evidence type="ECO:0000313" key="5">
    <source>
        <dbReference type="Proteomes" id="UP000827721"/>
    </source>
</evidence>
<accession>A0ABQ8H7M5</accession>
<dbReference type="Proteomes" id="UP000827721">
    <property type="component" value="Unassembled WGS sequence"/>
</dbReference>
<dbReference type="SMART" id="SM00262">
    <property type="entry name" value="GEL"/>
    <property type="match status" value="6"/>
</dbReference>
<dbReference type="SUPFAM" id="SSF55753">
    <property type="entry name" value="Actin depolymerizing proteins"/>
    <property type="match status" value="6"/>
</dbReference>
<gene>
    <name evidence="4" type="ORF">JRO89_XS13G0103000</name>
</gene>
<evidence type="ECO:0000256" key="2">
    <source>
        <dbReference type="SAM" id="MobiDB-lite"/>
    </source>
</evidence>
<name>A0ABQ8H7M5_9ROSI</name>
<dbReference type="CDD" id="cd11292">
    <property type="entry name" value="gelsolin_S3_like"/>
    <property type="match status" value="1"/>
</dbReference>
<dbReference type="InterPro" id="IPR007123">
    <property type="entry name" value="Gelsolin-like_dom"/>
</dbReference>
<reference evidence="4 5" key="1">
    <citation type="submission" date="2021-02" db="EMBL/GenBank/DDBJ databases">
        <title>Plant Genome Project.</title>
        <authorList>
            <person name="Zhang R.-G."/>
        </authorList>
    </citation>
    <scope>NUCLEOTIDE SEQUENCE [LARGE SCALE GENOMIC DNA]</scope>
    <source>
        <tissue evidence="4">Leaves</tissue>
    </source>
</reference>
<dbReference type="CDD" id="cd11290">
    <property type="entry name" value="gelsolin_S1_like"/>
    <property type="match status" value="1"/>
</dbReference>
<sequence>MSHFSEEVDSEFESAGDKAYPLSFVSLFSLLYMSSGLEIWCIENGRLVPVPKSSHGKFYTGSAYVILNTVLLKSGPPQHDIHYWLGNEANKVDSALASDKALELDAAIGSCAVQYREVQGQETEKFLSYFRPCIIPVEGIYSSQSGQSNGETYKISLLTCKGDHVVHVKEVPFSRSSLNHNDVFILDTASKIFLFSGCNSSIQERAKTLEVVQYIKEHKHGGKSEVATIEDGKFVGDPDVGEFWSLFGGYAPIPRDSPSAVQQQPDTPSTKLFWITLQGKLSQMGTNSLNKDMLEKDKCYMLDCGSEVFVWMGRSTSITERRTSISASEDFLRSQGRSIGTHVTFLTEGLETAVFRSYFHSWPQTTETKLYEEGREKVAAIFKQHGHDVKELPEEDFEPYINCRGILKVWRVDEDEVCLLPPSEQTKLFSGDCYIVQYTYPGNGRDENLFYAWLGRGSAMEDRVYAISHMSAVVDSARGEPVMAQIIQDKEPVQFFLILQTLIVFKGGLSTRYKKFIAEKGIVDKTYDEKKIALFRVQGTSPNNMQAIQVDQASSSLNSSYCYILQTGTSVFTWIGNLSSSSDHDLLDRMIELINPTWQPISVREGSEPDTFWNALGGKTEYPREKEIQGCIEDPHLFTCTSTEGDLKVKEIYNFTQDDLTTEDVLVLDCQREIYVWIGCHSKVKSKHQAISLGVKFLETDILVEGLSLETPINVVTEGYEPPFFTRFFTWDLSKAQMHGNSFERKLAILKGRTPSVDVPVRNSRKAYSRETTPDGLRSKSVSSNGLRRSVSPASIISGSKFNSSGGNRRASSQTPIARKLFPGSALYQGGFGSPTVKSISPSKNAKAILVDGSDSHSENAKALQVDGSGSQSENAKAIQVDGSNSCSENAKAIQVDESDSGVNLMTYSFERLTVNSKDPVKDIDATKREAYLSEKEFQVKFGMTKQAFYKLAKWRQNKLKLSLNLF</sequence>
<evidence type="ECO:0000259" key="3">
    <source>
        <dbReference type="PROSITE" id="PS51089"/>
    </source>
</evidence>
<dbReference type="PRINTS" id="PR00597">
    <property type="entry name" value="GELSOLIN"/>
</dbReference>
<dbReference type="PROSITE" id="PS51089">
    <property type="entry name" value="HP"/>
    <property type="match status" value="1"/>
</dbReference>
<comment type="caution">
    <text evidence="4">The sequence shown here is derived from an EMBL/GenBank/DDBJ whole genome shotgun (WGS) entry which is preliminary data.</text>
</comment>
<dbReference type="PANTHER" id="PTHR11977">
    <property type="entry name" value="VILLIN"/>
    <property type="match status" value="1"/>
</dbReference>
<keyword evidence="5" id="KW-1185">Reference proteome</keyword>
<dbReference type="CDD" id="cd11288">
    <property type="entry name" value="gelsolin_S5_like"/>
    <property type="match status" value="1"/>
</dbReference>
<dbReference type="SMART" id="SM00153">
    <property type="entry name" value="VHP"/>
    <property type="match status" value="1"/>
</dbReference>
<feature type="domain" description="HP" evidence="3">
    <location>
        <begin position="902"/>
        <end position="967"/>
    </location>
</feature>
<dbReference type="InterPro" id="IPR007122">
    <property type="entry name" value="Villin/Gelsolin"/>
</dbReference>
<dbReference type="CDD" id="cd11289">
    <property type="entry name" value="gelsolin_S2_like"/>
    <property type="match status" value="1"/>
</dbReference>
<dbReference type="InterPro" id="IPR036886">
    <property type="entry name" value="Villin_headpiece_dom_sf"/>
</dbReference>
<dbReference type="InterPro" id="IPR029006">
    <property type="entry name" value="ADF-H/Gelsolin-like_dom_sf"/>
</dbReference>
<dbReference type="InterPro" id="IPR003128">
    <property type="entry name" value="Villin_headpiece"/>
</dbReference>
<organism evidence="4 5">
    <name type="scientific">Xanthoceras sorbifolium</name>
    <dbReference type="NCBI Taxonomy" id="99658"/>
    <lineage>
        <taxon>Eukaryota</taxon>
        <taxon>Viridiplantae</taxon>
        <taxon>Streptophyta</taxon>
        <taxon>Embryophyta</taxon>
        <taxon>Tracheophyta</taxon>
        <taxon>Spermatophyta</taxon>
        <taxon>Magnoliopsida</taxon>
        <taxon>eudicotyledons</taxon>
        <taxon>Gunneridae</taxon>
        <taxon>Pentapetalae</taxon>
        <taxon>rosids</taxon>
        <taxon>malvids</taxon>
        <taxon>Sapindales</taxon>
        <taxon>Sapindaceae</taxon>
        <taxon>Xanthoceroideae</taxon>
        <taxon>Xanthoceras</taxon>
    </lineage>
</organism>
<feature type="compositionally biased region" description="Polar residues" evidence="2">
    <location>
        <begin position="780"/>
        <end position="790"/>
    </location>
</feature>
<dbReference type="Pfam" id="PF00626">
    <property type="entry name" value="Gelsolin"/>
    <property type="match status" value="5"/>
</dbReference>
<dbReference type="SUPFAM" id="SSF47050">
    <property type="entry name" value="VHP, Villin headpiece domain"/>
    <property type="match status" value="1"/>
</dbReference>
<dbReference type="Gene3D" id="3.40.20.10">
    <property type="entry name" value="Severin"/>
    <property type="match status" value="6"/>
</dbReference>
<dbReference type="CDD" id="cd11291">
    <property type="entry name" value="gelsolin_S6_like"/>
    <property type="match status" value="1"/>
</dbReference>